<dbReference type="EMBL" id="JAWLKI010000005">
    <property type="protein sequence ID" value="MDV6307040.1"/>
    <property type="molecule type" value="Genomic_DNA"/>
</dbReference>
<evidence type="ECO:0000313" key="2">
    <source>
        <dbReference type="EMBL" id="MDV6307040.1"/>
    </source>
</evidence>
<protein>
    <submittedName>
        <fullName evidence="2">DUF222 domain-containing protein</fullName>
    </submittedName>
</protein>
<feature type="domain" description="DUF222" evidence="1">
    <location>
        <begin position="47"/>
        <end position="375"/>
    </location>
</feature>
<proteinExistence type="predicted"/>
<accession>A0ABU4DBE8</accession>
<keyword evidence="3" id="KW-1185">Reference proteome</keyword>
<gene>
    <name evidence="2" type="ORF">R3P94_06765</name>
</gene>
<evidence type="ECO:0000313" key="3">
    <source>
        <dbReference type="Proteomes" id="UP001185779"/>
    </source>
</evidence>
<comment type="caution">
    <text evidence="2">The sequence shown here is derived from an EMBL/GenBank/DDBJ whole genome shotgun (WGS) entry which is preliminary data.</text>
</comment>
<dbReference type="GeneID" id="77171661"/>
<organism evidence="2 3">
    <name type="scientific">Gordonia amicalis</name>
    <dbReference type="NCBI Taxonomy" id="89053"/>
    <lineage>
        <taxon>Bacteria</taxon>
        <taxon>Bacillati</taxon>
        <taxon>Actinomycetota</taxon>
        <taxon>Actinomycetes</taxon>
        <taxon>Mycobacteriales</taxon>
        <taxon>Gordoniaceae</taxon>
        <taxon>Gordonia</taxon>
    </lineage>
</organism>
<evidence type="ECO:0000259" key="1">
    <source>
        <dbReference type="Pfam" id="PF02720"/>
    </source>
</evidence>
<reference evidence="2 3" key="1">
    <citation type="submission" date="2023-10" db="EMBL/GenBank/DDBJ databases">
        <title>Development of a sustainable strategy for remediation of hydrocarbon-contaminated territories based on the waste exchange concept.</title>
        <authorList>
            <person name="Krivoruchko A."/>
        </authorList>
    </citation>
    <scope>NUCLEOTIDE SEQUENCE [LARGE SCALE GENOMIC DNA]</scope>
    <source>
        <strain evidence="2 3">IEGM 1266</strain>
    </source>
</reference>
<name>A0ABU4DBE8_9ACTN</name>
<dbReference type="Proteomes" id="UP001185779">
    <property type="component" value="Unassembled WGS sequence"/>
</dbReference>
<dbReference type="Pfam" id="PF02720">
    <property type="entry name" value="DUF222"/>
    <property type="match status" value="1"/>
</dbReference>
<dbReference type="RefSeq" id="WP_006436057.1">
    <property type="nucleotide sequence ID" value="NZ_CP091855.1"/>
</dbReference>
<sequence>MADSARPAAAVPPSGAAALVDQIHSLIDQLQTVNLTQCSDAELVDLAAETERAMARLSFAGDRQVVEATERDLPRKTGHRSVIQFMTHRLRIAEPMRRRDQMSATATFSSPTGEPLPPQHPTLAEAFADGHVGPAHVRAVIDVLDQIPHAVDHDVKIAAEVQMTEIAVDHTPADITALGSRLLAHLDPDGTLTDDSDRQRRRNLWVDRQRADGTAKLTGTLTPELLARVTMLLAVWAKPGMNNPDDPESPHGSIDDADPDVVAAAAERDDRTPAQLNHDAFNALLKAVFEDGLLGKSHRGLPVQMIFKADLNDLIREAGFATTATGTLIPIKDLVNLAADAQPWLAVFKDATAVPLYFGRGKRLATREQRLVSFARPDGENCSTPDCDLSAAHVEMHHAQLDWGLGGLTDITDLAPACPKHNRMVGEQPGQYTTRMVREGSDEGRCVWRLNAEPGAPPNPERINRRPDIPRRFIEHLQQVRNEIHGPATASGDEARLVVRRVIDHRPRVVPPSRELRADPRSLIETHLAELLSRL</sequence>
<dbReference type="InterPro" id="IPR003870">
    <property type="entry name" value="DUF222"/>
</dbReference>